<reference evidence="9" key="1">
    <citation type="submission" date="2016-10" db="EMBL/GenBank/DDBJ databases">
        <authorList>
            <person name="Varghese N."/>
            <person name="Submissions S."/>
        </authorList>
    </citation>
    <scope>NUCLEOTIDE SEQUENCE [LARGE SCALE GENOMIC DNA]</scope>
    <source>
        <strain evidence="9">930I</strain>
    </source>
</reference>
<comment type="similarity">
    <text evidence="2">Belongs to the CPA3 antiporters (TC 2.A.63) subunit E family.</text>
</comment>
<keyword evidence="3" id="KW-1003">Cell membrane</keyword>
<sequence>MPVQTLSLALTMAALWLLLSGHTEWLILAFGAGSVALVVWLARRLEVLDQEGHPIHLTGRGILFFWSWLLWEIAKANIAVARLILSPKMPITPSVIEVEAHEKSELGQVIYANAITLTPGTVSMVVEGNRIVVHALSRDAAEDLLAGEMDRRIVALES</sequence>
<dbReference type="GO" id="GO:0008324">
    <property type="term" value="F:monoatomic cation transmembrane transporter activity"/>
    <property type="evidence" value="ECO:0007669"/>
    <property type="project" value="InterPro"/>
</dbReference>
<keyword evidence="4 7" id="KW-0812">Transmembrane</keyword>
<comment type="subcellular location">
    <subcellularLocation>
        <location evidence="1">Cell membrane</location>
        <topology evidence="1">Multi-pass membrane protein</topology>
    </subcellularLocation>
</comment>
<evidence type="ECO:0000256" key="5">
    <source>
        <dbReference type="ARBA" id="ARBA00022989"/>
    </source>
</evidence>
<dbReference type="RefSeq" id="WP_176787640.1">
    <property type="nucleotide sequence ID" value="NZ_FNCV01000003.1"/>
</dbReference>
<evidence type="ECO:0000313" key="9">
    <source>
        <dbReference type="Proteomes" id="UP000217076"/>
    </source>
</evidence>
<dbReference type="AlphaFoldDB" id="A0A1G7XM45"/>
<evidence type="ECO:0000256" key="2">
    <source>
        <dbReference type="ARBA" id="ARBA00006228"/>
    </source>
</evidence>
<dbReference type="Proteomes" id="UP000217076">
    <property type="component" value="Unassembled WGS sequence"/>
</dbReference>
<dbReference type="STRING" id="83401.SAMN05421742_10327"/>
<feature type="transmembrane region" description="Helical" evidence="7">
    <location>
        <begin position="63"/>
        <end position="85"/>
    </location>
</feature>
<evidence type="ECO:0000256" key="1">
    <source>
        <dbReference type="ARBA" id="ARBA00004651"/>
    </source>
</evidence>
<organism evidence="8 9">
    <name type="scientific">Roseospirillum parvum</name>
    <dbReference type="NCBI Taxonomy" id="83401"/>
    <lineage>
        <taxon>Bacteria</taxon>
        <taxon>Pseudomonadati</taxon>
        <taxon>Pseudomonadota</taxon>
        <taxon>Alphaproteobacteria</taxon>
        <taxon>Rhodospirillales</taxon>
        <taxon>Rhodospirillaceae</taxon>
        <taxon>Roseospirillum</taxon>
    </lineage>
</organism>
<accession>A0A1G7XM45</accession>
<evidence type="ECO:0000256" key="4">
    <source>
        <dbReference type="ARBA" id="ARBA00022692"/>
    </source>
</evidence>
<protein>
    <submittedName>
        <fullName evidence="8">Multicomponent Na+:H+ antiporter subunit E</fullName>
    </submittedName>
</protein>
<dbReference type="Pfam" id="PF01899">
    <property type="entry name" value="MNHE"/>
    <property type="match status" value="1"/>
</dbReference>
<keyword evidence="6 7" id="KW-0472">Membrane</keyword>
<evidence type="ECO:0000256" key="6">
    <source>
        <dbReference type="ARBA" id="ARBA00023136"/>
    </source>
</evidence>
<evidence type="ECO:0000256" key="7">
    <source>
        <dbReference type="SAM" id="Phobius"/>
    </source>
</evidence>
<feature type="transmembrane region" description="Helical" evidence="7">
    <location>
        <begin position="25"/>
        <end position="42"/>
    </location>
</feature>
<dbReference type="InterPro" id="IPR002758">
    <property type="entry name" value="Cation_antiport_E"/>
</dbReference>
<dbReference type="PANTHER" id="PTHR34584">
    <property type="entry name" value="NA(+)/H(+) ANTIPORTER SUBUNIT E1"/>
    <property type="match status" value="1"/>
</dbReference>
<evidence type="ECO:0000256" key="3">
    <source>
        <dbReference type="ARBA" id="ARBA00022475"/>
    </source>
</evidence>
<name>A0A1G7XM45_9PROT</name>
<keyword evidence="5 7" id="KW-1133">Transmembrane helix</keyword>
<dbReference type="PIRSF" id="PIRSF019239">
    <property type="entry name" value="MrpE"/>
    <property type="match status" value="1"/>
</dbReference>
<dbReference type="GO" id="GO:0005886">
    <property type="term" value="C:plasma membrane"/>
    <property type="evidence" value="ECO:0007669"/>
    <property type="project" value="UniProtKB-SubCell"/>
</dbReference>
<proteinExistence type="inferred from homology"/>
<gene>
    <name evidence="8" type="ORF">SAMN05421742_10327</name>
</gene>
<dbReference type="EMBL" id="FNCV01000003">
    <property type="protein sequence ID" value="SDG85113.1"/>
    <property type="molecule type" value="Genomic_DNA"/>
</dbReference>
<evidence type="ECO:0000313" key="8">
    <source>
        <dbReference type="EMBL" id="SDG85113.1"/>
    </source>
</evidence>
<keyword evidence="9" id="KW-1185">Reference proteome</keyword>
<dbReference type="PANTHER" id="PTHR34584:SF1">
    <property type="entry name" value="NA(+)_H(+) ANTIPORTER SUBUNIT E1"/>
    <property type="match status" value="1"/>
</dbReference>